<comment type="subcellular location">
    <subcellularLocation>
        <location evidence="1 5">Cytoplasm</location>
    </subcellularLocation>
</comment>
<comment type="similarity">
    <text evidence="2 5">Belongs to the RecX family.</text>
</comment>
<dbReference type="Pfam" id="PF21981">
    <property type="entry name" value="RecX_HTH3"/>
    <property type="match status" value="1"/>
</dbReference>
<comment type="caution">
    <text evidence="9">The sequence shown here is derived from an EMBL/GenBank/DDBJ whole genome shotgun (WGS) entry which is preliminary data.</text>
</comment>
<reference evidence="9 10" key="1">
    <citation type="submission" date="2019-10" db="EMBL/GenBank/DDBJ databases">
        <title>Genome diversity of Sutterella seckii.</title>
        <authorList>
            <person name="Chaplin A.V."/>
            <person name="Sokolova S.R."/>
            <person name="Mosin K.A."/>
            <person name="Ivanova E.L."/>
            <person name="Kochetkova T.O."/>
            <person name="Goltsov A.Y."/>
            <person name="Trofimov D.Y."/>
            <person name="Efimov B.A."/>
        </authorList>
    </citation>
    <scope>NUCLEOTIDE SEQUENCE [LARGE SCALE GENOMIC DNA]</scope>
    <source>
        <strain evidence="9 10">ASD393</strain>
    </source>
</reference>
<dbReference type="EMBL" id="WEHX01000018">
    <property type="protein sequence ID" value="KAB7661450.1"/>
    <property type="molecule type" value="Genomic_DNA"/>
</dbReference>
<dbReference type="PANTHER" id="PTHR33602:SF1">
    <property type="entry name" value="REGULATORY PROTEIN RECX FAMILY PROTEIN"/>
    <property type="match status" value="1"/>
</dbReference>
<feature type="compositionally biased region" description="Basic and acidic residues" evidence="6">
    <location>
        <begin position="129"/>
        <end position="139"/>
    </location>
</feature>
<proteinExistence type="inferred from homology"/>
<evidence type="ECO:0000313" key="9">
    <source>
        <dbReference type="EMBL" id="KAB7661450.1"/>
    </source>
</evidence>
<dbReference type="PANTHER" id="PTHR33602">
    <property type="entry name" value="REGULATORY PROTEIN RECX FAMILY PROTEIN"/>
    <property type="match status" value="1"/>
</dbReference>
<dbReference type="Gene3D" id="1.10.10.10">
    <property type="entry name" value="Winged helix-like DNA-binding domain superfamily/Winged helix DNA-binding domain"/>
    <property type="match status" value="3"/>
</dbReference>
<dbReference type="GO" id="GO:0006282">
    <property type="term" value="P:regulation of DNA repair"/>
    <property type="evidence" value="ECO:0007669"/>
    <property type="project" value="UniProtKB-UniRule"/>
</dbReference>
<evidence type="ECO:0000256" key="1">
    <source>
        <dbReference type="ARBA" id="ARBA00004496"/>
    </source>
</evidence>
<evidence type="ECO:0000256" key="5">
    <source>
        <dbReference type="HAMAP-Rule" id="MF_01114"/>
    </source>
</evidence>
<evidence type="ECO:0000256" key="6">
    <source>
        <dbReference type="SAM" id="MobiDB-lite"/>
    </source>
</evidence>
<dbReference type="RefSeq" id="WP_152157995.1">
    <property type="nucleotide sequence ID" value="NZ_WEHX01000018.1"/>
</dbReference>
<accession>A0A6I1EUF8</accession>
<dbReference type="Proteomes" id="UP000430564">
    <property type="component" value="Unassembled WGS sequence"/>
</dbReference>
<feature type="region of interest" description="Disordered" evidence="6">
    <location>
        <begin position="1"/>
        <end position="148"/>
    </location>
</feature>
<dbReference type="GO" id="GO:0005737">
    <property type="term" value="C:cytoplasm"/>
    <property type="evidence" value="ECO:0007669"/>
    <property type="project" value="UniProtKB-SubCell"/>
</dbReference>
<feature type="domain" description="RecX second three-helical" evidence="7">
    <location>
        <begin position="247"/>
        <end position="286"/>
    </location>
</feature>
<dbReference type="InterPro" id="IPR003783">
    <property type="entry name" value="Regulatory_RecX"/>
</dbReference>
<evidence type="ECO:0000256" key="4">
    <source>
        <dbReference type="ARBA" id="ARBA00022490"/>
    </source>
</evidence>
<name>A0A6I1EUF8_9BURK</name>
<evidence type="ECO:0000259" key="7">
    <source>
        <dbReference type="Pfam" id="PF02631"/>
    </source>
</evidence>
<feature type="compositionally biased region" description="Pro residues" evidence="6">
    <location>
        <begin position="66"/>
        <end position="78"/>
    </location>
</feature>
<evidence type="ECO:0000313" key="10">
    <source>
        <dbReference type="Proteomes" id="UP000430564"/>
    </source>
</evidence>
<dbReference type="NCBIfam" id="NF001055">
    <property type="entry name" value="PRK00117.2-5"/>
    <property type="match status" value="1"/>
</dbReference>
<organism evidence="9 10">
    <name type="scientific">Sutterella seckii</name>
    <dbReference type="NCBI Taxonomy" id="1944635"/>
    <lineage>
        <taxon>Bacteria</taxon>
        <taxon>Pseudomonadati</taxon>
        <taxon>Pseudomonadota</taxon>
        <taxon>Betaproteobacteria</taxon>
        <taxon>Burkholderiales</taxon>
        <taxon>Sutterellaceae</taxon>
        <taxon>Sutterella</taxon>
    </lineage>
</organism>
<evidence type="ECO:0000259" key="8">
    <source>
        <dbReference type="Pfam" id="PF21981"/>
    </source>
</evidence>
<protein>
    <recommendedName>
        <fullName evidence="3 5">Regulatory protein RecX</fullName>
    </recommendedName>
</protein>
<dbReference type="InterPro" id="IPR053925">
    <property type="entry name" value="RecX_HTH_3rd"/>
</dbReference>
<dbReference type="InterPro" id="IPR036388">
    <property type="entry name" value="WH-like_DNA-bd_sf"/>
</dbReference>
<dbReference type="HAMAP" id="MF_01114">
    <property type="entry name" value="RecX"/>
    <property type="match status" value="1"/>
</dbReference>
<comment type="function">
    <text evidence="5">Modulates RecA activity.</text>
</comment>
<feature type="domain" description="RecX third three-helical" evidence="8">
    <location>
        <begin position="295"/>
        <end position="336"/>
    </location>
</feature>
<dbReference type="InterPro" id="IPR053924">
    <property type="entry name" value="RecX_HTH_2nd"/>
</dbReference>
<dbReference type="OrthoDB" id="5295441at2"/>
<keyword evidence="4 5" id="KW-0963">Cytoplasm</keyword>
<evidence type="ECO:0000256" key="2">
    <source>
        <dbReference type="ARBA" id="ARBA00009695"/>
    </source>
</evidence>
<dbReference type="Pfam" id="PF02631">
    <property type="entry name" value="RecX_HTH2"/>
    <property type="match status" value="1"/>
</dbReference>
<dbReference type="AlphaFoldDB" id="A0A6I1EUF8"/>
<gene>
    <name evidence="5 9" type="primary">recX</name>
    <name evidence="9" type="ORF">GBM95_04505</name>
</gene>
<sequence>MPMEVIFTDEDLEPVPEAAQSKPEKPAKPCSSPLNAPKTAVKAAEPREESLFGDLEDALGLEPVFAPAPGPFGAPPAKLPDWIKTSAAAPPELPQSMPAFESDPFSEEGAQKAEKPPRRKKASGKAVGRARDAQKEKEGSPAGPRIITSPEDIAAFDVMRDDGTVVEVDRDTCTDPEVFEAERRRRSVGRKPKPVRNILTRAVDALSRREYSRRELGRKLLQGLLEGETREEITAALDKLEGMGLLSDERYAEAKIRSCAGRMGDIRLKRELRMSGVSDEAIEEAMSALEEPEEVRALRIWSRRWSEPPKDWKEREKMVRYLATRGFSMSAIQKVLRGEVELPENHM</sequence>
<evidence type="ECO:0000256" key="3">
    <source>
        <dbReference type="ARBA" id="ARBA00018111"/>
    </source>
</evidence>